<name>A0A4U6TAT5_SETVI</name>
<keyword evidence="2" id="KW-1185">Reference proteome</keyword>
<gene>
    <name evidence="1" type="ORF">SEVIR_8G017000v2</name>
</gene>
<dbReference type="Proteomes" id="UP000298652">
    <property type="component" value="Chromosome 8"/>
</dbReference>
<evidence type="ECO:0008006" key="3">
    <source>
        <dbReference type="Google" id="ProtNLM"/>
    </source>
</evidence>
<dbReference type="Gramene" id="TKV99100">
    <property type="protein sequence ID" value="TKV99100"/>
    <property type="gene ID" value="SEVIR_8G017000v2"/>
</dbReference>
<accession>A0A4U6TAT5</accession>
<organism evidence="1 2">
    <name type="scientific">Setaria viridis</name>
    <name type="common">Green bristlegrass</name>
    <name type="synonym">Setaria italica subsp. viridis</name>
    <dbReference type="NCBI Taxonomy" id="4556"/>
    <lineage>
        <taxon>Eukaryota</taxon>
        <taxon>Viridiplantae</taxon>
        <taxon>Streptophyta</taxon>
        <taxon>Embryophyta</taxon>
        <taxon>Tracheophyta</taxon>
        <taxon>Spermatophyta</taxon>
        <taxon>Magnoliopsida</taxon>
        <taxon>Liliopsida</taxon>
        <taxon>Poales</taxon>
        <taxon>Poaceae</taxon>
        <taxon>PACMAD clade</taxon>
        <taxon>Panicoideae</taxon>
        <taxon>Panicodae</taxon>
        <taxon>Paniceae</taxon>
        <taxon>Cenchrinae</taxon>
        <taxon>Setaria</taxon>
    </lineage>
</organism>
<dbReference type="AlphaFoldDB" id="A0A4U6TAT5"/>
<sequence>MKNITHLLFQCPVARCVWGIVAQCLGAHDIPSNLAQYWRWIKRCLPGGEGVYAFGLAAICWAIWKARNKACFERKLIKHPAEIITHACALMKSWTGLYKTDFQRR</sequence>
<evidence type="ECO:0000313" key="2">
    <source>
        <dbReference type="Proteomes" id="UP000298652"/>
    </source>
</evidence>
<protein>
    <recommendedName>
        <fullName evidence="3">Reverse transcriptase zinc-binding domain-containing protein</fullName>
    </recommendedName>
</protein>
<reference evidence="1" key="1">
    <citation type="submission" date="2019-03" db="EMBL/GenBank/DDBJ databases">
        <title>WGS assembly of Setaria viridis.</title>
        <authorList>
            <person name="Huang P."/>
            <person name="Jenkins J."/>
            <person name="Grimwood J."/>
            <person name="Barry K."/>
            <person name="Healey A."/>
            <person name="Mamidi S."/>
            <person name="Sreedasyam A."/>
            <person name="Shu S."/>
            <person name="Feldman M."/>
            <person name="Wu J."/>
            <person name="Yu Y."/>
            <person name="Chen C."/>
            <person name="Johnson J."/>
            <person name="Rokhsar D."/>
            <person name="Baxter I."/>
            <person name="Schmutz J."/>
            <person name="Brutnell T."/>
            <person name="Kellogg E."/>
        </authorList>
    </citation>
    <scope>NUCLEOTIDE SEQUENCE [LARGE SCALE GENOMIC DNA]</scope>
</reference>
<proteinExistence type="predicted"/>
<evidence type="ECO:0000313" key="1">
    <source>
        <dbReference type="EMBL" id="TKV99100.1"/>
    </source>
</evidence>
<dbReference type="EMBL" id="CM016559">
    <property type="protein sequence ID" value="TKV99100.1"/>
    <property type="molecule type" value="Genomic_DNA"/>
</dbReference>
<dbReference type="OMA" id="THACALM"/>